<comment type="caution">
    <text evidence="2">The sequence shown here is derived from an EMBL/GenBank/DDBJ whole genome shotgun (WGS) entry which is preliminary data.</text>
</comment>
<organism evidence="2 3">
    <name type="scientific">Blattamonas nauphoetae</name>
    <dbReference type="NCBI Taxonomy" id="2049346"/>
    <lineage>
        <taxon>Eukaryota</taxon>
        <taxon>Metamonada</taxon>
        <taxon>Preaxostyla</taxon>
        <taxon>Oxymonadida</taxon>
        <taxon>Blattamonas</taxon>
    </lineage>
</organism>
<dbReference type="Proteomes" id="UP001281761">
    <property type="component" value="Unassembled WGS sequence"/>
</dbReference>
<name>A0ABQ9X571_9EUKA</name>
<proteinExistence type="predicted"/>
<protein>
    <submittedName>
        <fullName evidence="2">Uncharacterized protein</fullName>
    </submittedName>
</protein>
<accession>A0ABQ9X571</accession>
<evidence type="ECO:0000256" key="1">
    <source>
        <dbReference type="SAM" id="MobiDB-lite"/>
    </source>
</evidence>
<keyword evidence="3" id="KW-1185">Reference proteome</keyword>
<feature type="compositionally biased region" description="Basic and acidic residues" evidence="1">
    <location>
        <begin position="429"/>
        <end position="443"/>
    </location>
</feature>
<dbReference type="EMBL" id="JARBJD010000247">
    <property type="protein sequence ID" value="KAK2945791.1"/>
    <property type="molecule type" value="Genomic_DNA"/>
</dbReference>
<evidence type="ECO:0000313" key="2">
    <source>
        <dbReference type="EMBL" id="KAK2945791.1"/>
    </source>
</evidence>
<sequence length="477" mass="52984">MSQSPSPPQVQPHSAYSPLGWVTIAPLQIPYPEIPLDIIQDFYAGLACYVYVPKEICPASIQIHQQPHSFPGMSFIAYIEVKIPKPSTVESAISIVILNYNARSPTYPLPSSPSLFSLYTHTKTTSKKIMEELKPTFQLLTKNSAVYLVPKRDSQIVRPKINIIRRISSLQHETYYVFRVPTNSMSFQSMIHAPSSRLRTMSSYGQHSNRLNPYAGLSAFGITASTLSTNTRGTPEDKISNDGNGDVLGNVDLRAEPPPLKLFNPSAFVDSDGKQLCVALRSSPDVFVGSLHKRACLAFNVPASKWSIRLFTHPEIDADVFTTLLAHNRRRFVIVSKEGKQDPSFFLHVKGLIEGERRKREENGESLRQGEALSFEDDLLIQGLFQAQEEYESDADIVQLDEDQQDITIPGNGCSEGLTGLFRAKVRVDGQTKEGQEDGKENLEDAEPSYRILERTGCVSGVGMNASSVDPLDDETF</sequence>
<evidence type="ECO:0000313" key="3">
    <source>
        <dbReference type="Proteomes" id="UP001281761"/>
    </source>
</evidence>
<gene>
    <name evidence="2" type="ORF">BLNAU_19279</name>
</gene>
<feature type="region of interest" description="Disordered" evidence="1">
    <location>
        <begin position="429"/>
        <end position="449"/>
    </location>
</feature>
<reference evidence="2 3" key="1">
    <citation type="journal article" date="2022" name="bioRxiv">
        <title>Genomics of Preaxostyla Flagellates Illuminates Evolutionary Transitions and the Path Towards Mitochondrial Loss.</title>
        <authorList>
            <person name="Novak L.V.F."/>
            <person name="Treitli S.C."/>
            <person name="Pyrih J."/>
            <person name="Halakuc P."/>
            <person name="Pipaliya S.V."/>
            <person name="Vacek V."/>
            <person name="Brzon O."/>
            <person name="Soukal P."/>
            <person name="Eme L."/>
            <person name="Dacks J.B."/>
            <person name="Karnkowska A."/>
            <person name="Elias M."/>
            <person name="Hampl V."/>
        </authorList>
    </citation>
    <scope>NUCLEOTIDE SEQUENCE [LARGE SCALE GENOMIC DNA]</scope>
    <source>
        <strain evidence="2">NAU3</strain>
        <tissue evidence="2">Gut</tissue>
    </source>
</reference>